<organism evidence="1">
    <name type="scientific">Vibrio alginolyticus</name>
    <dbReference type="NCBI Taxonomy" id="663"/>
    <lineage>
        <taxon>Bacteria</taxon>
        <taxon>Pseudomonadati</taxon>
        <taxon>Pseudomonadota</taxon>
        <taxon>Gammaproteobacteria</taxon>
        <taxon>Vibrionales</taxon>
        <taxon>Vibrionaceae</taxon>
        <taxon>Vibrio</taxon>
    </lineage>
</organism>
<protein>
    <submittedName>
        <fullName evidence="1">Uncharacterized protein</fullName>
    </submittedName>
</protein>
<accession>A0A0N6WZL3</accession>
<dbReference type="AlphaFoldDB" id="A0A0N6WZL3"/>
<reference evidence="1" key="1">
    <citation type="journal article" date="2016" name="BMC Microbiol.">
        <title>Comparative genomic analysis of six new-found integrative conjugative elements (ICEs) in Vibrio alginolyticus.</title>
        <authorList>
            <person name="Luo P."/>
            <person name="He X."/>
            <person name="Wang Y."/>
            <person name="Liu Q."/>
            <person name="Hu C."/>
        </authorList>
    </citation>
    <scope>NUCLEOTIDE SEQUENCE</scope>
    <source>
        <strain evidence="1">HN437</strain>
    </source>
</reference>
<sequence length="461" mass="50562">MKGINPYSIYRSPIGGSDKSGQNWNMIASAGEFFLGQVFGKQDYAFVDNSLALQGRHFKGIQGVYAEGPVTYDIKPRVFWLDALLNGYSGQYAEKLMLLLKRGAITSLMIQSPDGSLVPGGRSGNHAWGDSLQCALFEMMSSIYHKEGNSVLEQKYSSAASLALSSVSRYIQPSGDLYTVKNRSDVSQRHGFESYTSCSHYNLLAAAMLSTAYLYSEKNVEQTPLISPPALSGTHVIDLSKELGRIIATYNGTQVVFDVGRNHKQNPTGIIRALSACSDYGLYDGTLENASYVQPGNTLSSSLCIGYEDSKGKVNYLSQLSDSKFQAVKLLTKDVSKELLKLEIQYITVSGIEFIEIVEIKHSSISIRYRSNKDSLKLHLQAPIICSDGFNIINVENIGKNKIASGRVGIDYYTLEFIGCNSLVENPSVVSHRSGYASIFESDVIDSDNVGFEIEFKGVNS</sequence>
<evidence type="ECO:0000313" key="1">
    <source>
        <dbReference type="EMBL" id="ALF35108.1"/>
    </source>
</evidence>
<proteinExistence type="predicted"/>
<dbReference type="EMBL" id="KT072771">
    <property type="protein sequence ID" value="ALF35108.1"/>
    <property type="molecule type" value="Genomic_DNA"/>
</dbReference>
<name>A0A0N6WZL3_VIBAL</name>
<gene>
    <name evidence="1" type="ORF">ICEValHN437_065</name>
</gene>